<organism evidence="9 10">
    <name type="scientific">Chromobacterium amazonense</name>
    <dbReference type="NCBI Taxonomy" id="1382803"/>
    <lineage>
        <taxon>Bacteria</taxon>
        <taxon>Pseudomonadati</taxon>
        <taxon>Pseudomonadota</taxon>
        <taxon>Betaproteobacteria</taxon>
        <taxon>Neisseriales</taxon>
        <taxon>Chromobacteriaceae</taxon>
        <taxon>Chromobacterium</taxon>
    </lineage>
</organism>
<evidence type="ECO:0000256" key="7">
    <source>
        <dbReference type="SAM" id="Phobius"/>
    </source>
</evidence>
<reference evidence="9 10" key="1">
    <citation type="submission" date="2017-01" db="EMBL/GenBank/DDBJ databases">
        <title>New insights into the genetic diversity of Chromobacterium isolated from tropical freshwater lake.</title>
        <authorList>
            <person name="Santos A.B."/>
            <person name="Nascimento A.M."/>
            <person name="Da Silva P.C."/>
        </authorList>
    </citation>
    <scope>NUCLEOTIDE SEQUENCE [LARGE SCALE GENOMIC DNA]</scope>
    <source>
        <strain evidence="9 10">56AF</strain>
    </source>
</reference>
<feature type="transmembrane region" description="Helical" evidence="7">
    <location>
        <begin position="113"/>
        <end position="137"/>
    </location>
</feature>
<dbReference type="SUPFAM" id="SSF103473">
    <property type="entry name" value="MFS general substrate transporter"/>
    <property type="match status" value="1"/>
</dbReference>
<dbReference type="PANTHER" id="PTHR23501">
    <property type="entry name" value="MAJOR FACILITATOR SUPERFAMILY"/>
    <property type="match status" value="1"/>
</dbReference>
<keyword evidence="2" id="KW-0813">Transport</keyword>
<dbReference type="CDD" id="cd17502">
    <property type="entry name" value="MFS_Azr1_MDR_like"/>
    <property type="match status" value="1"/>
</dbReference>
<dbReference type="AlphaFoldDB" id="A0A2S9X9S5"/>
<keyword evidence="5 7" id="KW-1133">Transmembrane helix</keyword>
<dbReference type="Pfam" id="PF07690">
    <property type="entry name" value="MFS_1"/>
    <property type="match status" value="1"/>
</dbReference>
<keyword evidence="3" id="KW-1003">Cell membrane</keyword>
<feature type="domain" description="Major facilitator superfamily (MFS) profile" evidence="8">
    <location>
        <begin position="23"/>
        <end position="517"/>
    </location>
</feature>
<feature type="transmembrane region" description="Helical" evidence="7">
    <location>
        <begin position="490"/>
        <end position="509"/>
    </location>
</feature>
<evidence type="ECO:0000256" key="4">
    <source>
        <dbReference type="ARBA" id="ARBA00022692"/>
    </source>
</evidence>
<keyword evidence="4 7" id="KW-0812">Transmembrane</keyword>
<evidence type="ECO:0000259" key="8">
    <source>
        <dbReference type="PROSITE" id="PS50850"/>
    </source>
</evidence>
<dbReference type="PANTHER" id="PTHR23501:SF191">
    <property type="entry name" value="VACUOLAR BASIC AMINO ACID TRANSPORTER 4"/>
    <property type="match status" value="1"/>
</dbReference>
<dbReference type="PROSITE" id="PS50850">
    <property type="entry name" value="MFS"/>
    <property type="match status" value="1"/>
</dbReference>
<feature type="transmembrane region" description="Helical" evidence="7">
    <location>
        <begin position="313"/>
        <end position="332"/>
    </location>
</feature>
<feature type="transmembrane region" description="Helical" evidence="7">
    <location>
        <begin position="239"/>
        <end position="258"/>
    </location>
</feature>
<feature type="transmembrane region" description="Helical" evidence="7">
    <location>
        <begin position="149"/>
        <end position="169"/>
    </location>
</feature>
<evidence type="ECO:0000256" key="6">
    <source>
        <dbReference type="ARBA" id="ARBA00023136"/>
    </source>
</evidence>
<feature type="transmembrane region" description="Helical" evidence="7">
    <location>
        <begin position="57"/>
        <end position="76"/>
    </location>
</feature>
<evidence type="ECO:0000256" key="2">
    <source>
        <dbReference type="ARBA" id="ARBA00022448"/>
    </source>
</evidence>
<dbReference type="RefSeq" id="WP_223253329.1">
    <property type="nucleotide sequence ID" value="NZ_MTBD01000001.1"/>
</dbReference>
<accession>A0A2S9X9S5</accession>
<feature type="transmembrane region" description="Helical" evidence="7">
    <location>
        <begin position="278"/>
        <end position="298"/>
    </location>
</feature>
<dbReference type="Gene3D" id="1.20.1720.10">
    <property type="entry name" value="Multidrug resistance protein D"/>
    <property type="match status" value="1"/>
</dbReference>
<keyword evidence="6 7" id="KW-0472">Membrane</keyword>
<dbReference type="GO" id="GO:0005886">
    <property type="term" value="C:plasma membrane"/>
    <property type="evidence" value="ECO:0007669"/>
    <property type="project" value="UniProtKB-SubCell"/>
</dbReference>
<evidence type="ECO:0000313" key="10">
    <source>
        <dbReference type="Proteomes" id="UP000239469"/>
    </source>
</evidence>
<dbReference type="InterPro" id="IPR020846">
    <property type="entry name" value="MFS_dom"/>
</dbReference>
<evidence type="ECO:0000256" key="3">
    <source>
        <dbReference type="ARBA" id="ARBA00022475"/>
    </source>
</evidence>
<dbReference type="Proteomes" id="UP000239469">
    <property type="component" value="Unassembled WGS sequence"/>
</dbReference>
<dbReference type="Gene3D" id="1.20.1250.20">
    <property type="entry name" value="MFS general substrate transporter like domains"/>
    <property type="match status" value="1"/>
</dbReference>
<dbReference type="InterPro" id="IPR036259">
    <property type="entry name" value="MFS_trans_sf"/>
</dbReference>
<protein>
    <submittedName>
        <fullName evidence="9">MFS transporter</fullName>
    </submittedName>
</protein>
<evidence type="ECO:0000256" key="1">
    <source>
        <dbReference type="ARBA" id="ARBA00004651"/>
    </source>
</evidence>
<feature type="transmembrane region" description="Helical" evidence="7">
    <location>
        <begin position="414"/>
        <end position="432"/>
    </location>
</feature>
<name>A0A2S9X9S5_9NEIS</name>
<sequence length="529" mass="57108">MMNSPDFSHTLPAALDFRQRLQAMLGLCCVLIMVALDQTVVGTAMPTVVADLRGFSLYAWVGTSYLLTSVITVPIFGKLGDDHGRKPFVLTAIVLFTGASMLCGLAQNMPQLVMARALQGVGGGMLVATTFACVPDLFPHTAERLRWQVMLSAAFGLANAIGPSLGGFLTEYLGWRWVFFVNLPVGVVSLWFVWRFLPVIRHSARPPSRLDWQGAALIALFLGSLQLAVEWLPQHKPPLLLGGLAVLSLSALLTLVWWEKRSPNPLLPPSMLSHRGLAPLFGLSLLMGFGMFAVMYYAPLMFQAGFGLSPNQAGLLVTPLVVFITIGSMLNGRIVQRLRHPTRLLALGLLMFALTAALLSRVGPATAHGLIIANMMMGGLGLGLLMPNLTIFVQQLAPRLQLGVATAMLQSTRMIGGMLGTALMGVVVSHQFQQRVGAMLADRQQAQWLHWLADPQTLLNPDILAQFRQAAAAAQPDALLAAARLLLVDAIHFSQWLVAVILLLGLWLARKVPPVELSGSAPSPVSVHD</sequence>
<feature type="transmembrane region" description="Helical" evidence="7">
    <location>
        <begin position="88"/>
        <end position="107"/>
    </location>
</feature>
<evidence type="ECO:0000256" key="5">
    <source>
        <dbReference type="ARBA" id="ARBA00022989"/>
    </source>
</evidence>
<comment type="caution">
    <text evidence="9">The sequence shown here is derived from an EMBL/GenBank/DDBJ whole genome shotgun (WGS) entry which is preliminary data.</text>
</comment>
<gene>
    <name evidence="9" type="ORF">BUE93_00195</name>
</gene>
<feature type="transmembrane region" description="Helical" evidence="7">
    <location>
        <begin position="21"/>
        <end position="45"/>
    </location>
</feature>
<feature type="transmembrane region" description="Helical" evidence="7">
    <location>
        <begin position="175"/>
        <end position="194"/>
    </location>
</feature>
<dbReference type="EMBL" id="MTBD01000001">
    <property type="protein sequence ID" value="PRP72490.1"/>
    <property type="molecule type" value="Genomic_DNA"/>
</dbReference>
<feature type="transmembrane region" description="Helical" evidence="7">
    <location>
        <begin position="344"/>
        <end position="363"/>
    </location>
</feature>
<feature type="transmembrane region" description="Helical" evidence="7">
    <location>
        <begin position="369"/>
        <end position="393"/>
    </location>
</feature>
<dbReference type="InterPro" id="IPR011701">
    <property type="entry name" value="MFS"/>
</dbReference>
<evidence type="ECO:0000313" key="9">
    <source>
        <dbReference type="EMBL" id="PRP72490.1"/>
    </source>
</evidence>
<feature type="transmembrane region" description="Helical" evidence="7">
    <location>
        <begin position="215"/>
        <end position="233"/>
    </location>
</feature>
<dbReference type="GO" id="GO:0022857">
    <property type="term" value="F:transmembrane transporter activity"/>
    <property type="evidence" value="ECO:0007669"/>
    <property type="project" value="InterPro"/>
</dbReference>
<comment type="subcellular location">
    <subcellularLocation>
        <location evidence="1">Cell membrane</location>
        <topology evidence="1">Multi-pass membrane protein</topology>
    </subcellularLocation>
</comment>
<dbReference type="FunFam" id="1.20.1720.10:FF:000004">
    <property type="entry name" value="EmrB/QacA family drug resistance transporter"/>
    <property type="match status" value="1"/>
</dbReference>
<proteinExistence type="predicted"/>